<evidence type="ECO:0000256" key="1">
    <source>
        <dbReference type="SAM" id="SignalP"/>
    </source>
</evidence>
<keyword evidence="1" id="KW-0732">Signal</keyword>
<reference evidence="2" key="1">
    <citation type="submission" date="2020-12" db="EMBL/GenBank/DDBJ databases">
        <title>Geomonas sp. Red875, isolated from river sediment.</title>
        <authorList>
            <person name="Xu Z."/>
            <person name="Zhang Z."/>
            <person name="Masuda Y."/>
            <person name="Itoh H."/>
            <person name="Senoo K."/>
        </authorList>
    </citation>
    <scope>NUCLEOTIDE SEQUENCE</scope>
    <source>
        <strain evidence="2">Red875</strain>
    </source>
</reference>
<sequence length="145" mass="16110">MNGCKIRCCCIAVTVLLGLLGWQAPAWPNGGEVHSANPNEMPVLTGDIWQTMTPEAKIAFVWGVGHVVTIEQNVELKHPELKRAGFVSKLAEGLRGEPMNGIVQSVNDFYKDHPEELDLPVMRVIWSQMVRPKLRTGVANEPLER</sequence>
<dbReference type="Proteomes" id="UP000636888">
    <property type="component" value="Unassembled WGS sequence"/>
</dbReference>
<feature type="chain" id="PRO_5035322773" description="TraB/GumN family protein" evidence="1">
    <location>
        <begin position="27"/>
        <end position="145"/>
    </location>
</feature>
<name>A0A8J7M484_9BACT</name>
<keyword evidence="3" id="KW-1185">Reference proteome</keyword>
<comment type="caution">
    <text evidence="2">The sequence shown here is derived from an EMBL/GenBank/DDBJ whole genome shotgun (WGS) entry which is preliminary data.</text>
</comment>
<dbReference type="EMBL" id="JAEMHM010000030">
    <property type="protein sequence ID" value="MBJ6727801.1"/>
    <property type="molecule type" value="Genomic_DNA"/>
</dbReference>
<accession>A0A8J7M484</accession>
<proteinExistence type="predicted"/>
<evidence type="ECO:0000313" key="2">
    <source>
        <dbReference type="EMBL" id="MBJ6727801.1"/>
    </source>
</evidence>
<evidence type="ECO:0008006" key="4">
    <source>
        <dbReference type="Google" id="ProtNLM"/>
    </source>
</evidence>
<evidence type="ECO:0000313" key="3">
    <source>
        <dbReference type="Proteomes" id="UP000636888"/>
    </source>
</evidence>
<organism evidence="2 3">
    <name type="scientific">Geomesophilobacter sediminis</name>
    <dbReference type="NCBI Taxonomy" id="2798584"/>
    <lineage>
        <taxon>Bacteria</taxon>
        <taxon>Pseudomonadati</taxon>
        <taxon>Thermodesulfobacteriota</taxon>
        <taxon>Desulfuromonadia</taxon>
        <taxon>Geobacterales</taxon>
        <taxon>Geobacteraceae</taxon>
        <taxon>Geomesophilobacter</taxon>
    </lineage>
</organism>
<dbReference type="RefSeq" id="WP_199386942.1">
    <property type="nucleotide sequence ID" value="NZ_JAEMHM010000030.1"/>
</dbReference>
<feature type="signal peptide" evidence="1">
    <location>
        <begin position="1"/>
        <end position="26"/>
    </location>
</feature>
<dbReference type="AlphaFoldDB" id="A0A8J7M484"/>
<protein>
    <recommendedName>
        <fullName evidence="4">TraB/GumN family protein</fullName>
    </recommendedName>
</protein>
<gene>
    <name evidence="2" type="ORF">JFN93_24090</name>
</gene>